<organism evidence="1 2">
    <name type="scientific">Giardia intestinalis (strain ATCC 50803 / WB clone C6)</name>
    <name type="common">Giardia lamblia</name>
    <dbReference type="NCBI Taxonomy" id="184922"/>
    <lineage>
        <taxon>Eukaryota</taxon>
        <taxon>Metamonada</taxon>
        <taxon>Diplomonadida</taxon>
        <taxon>Hexamitidae</taxon>
        <taxon>Giardiinae</taxon>
        <taxon>Giardia</taxon>
    </lineage>
</organism>
<comment type="caution">
    <text evidence="1">The sequence shown here is derived from an EMBL/GenBank/DDBJ whole genome shotgun (WGS) entry which is preliminary data.</text>
</comment>
<dbReference type="VEuPathDB" id="GiardiaDB:GL50803_15080"/>
<evidence type="ECO:0000313" key="2">
    <source>
        <dbReference type="Proteomes" id="UP000001548"/>
    </source>
</evidence>
<gene>
    <name evidence="1" type="ORF">GL50803_0015080</name>
</gene>
<keyword evidence="2" id="KW-1185">Reference proteome</keyword>
<reference evidence="1 2" key="1">
    <citation type="journal article" date="2007" name="Science">
        <title>Genomic minimalism in the early diverging intestinal parasite Giardia lamblia.</title>
        <authorList>
            <person name="Morrison H.G."/>
            <person name="McArthur A.G."/>
            <person name="Gillin F.D."/>
            <person name="Aley S.B."/>
            <person name="Adam R.D."/>
            <person name="Olsen G.J."/>
            <person name="Best A.A."/>
            <person name="Cande W.Z."/>
            <person name="Chen F."/>
            <person name="Cipriano M.J."/>
            <person name="Davids B.J."/>
            <person name="Dawson S.C."/>
            <person name="Elmendorf H.G."/>
            <person name="Hehl A.B."/>
            <person name="Holder M.E."/>
            <person name="Huse S.M."/>
            <person name="Kim U.U."/>
            <person name="Lasek-Nesselquist E."/>
            <person name="Manning G."/>
            <person name="Nigam A."/>
            <person name="Nixon J.E."/>
            <person name="Palm D."/>
            <person name="Passamaneck N.E."/>
            <person name="Prabhu A."/>
            <person name="Reich C.I."/>
            <person name="Reiner D.S."/>
            <person name="Samuelson J."/>
            <person name="Svard S.G."/>
            <person name="Sogin M.L."/>
        </authorList>
    </citation>
    <scope>NUCLEOTIDE SEQUENCE [LARGE SCALE GENOMIC DNA]</scope>
    <source>
        <strain evidence="1 2">WB C6</strain>
    </source>
</reference>
<name>A8BQ16_GIAIC</name>
<dbReference type="EMBL" id="AACB03000002">
    <property type="protein sequence ID" value="KAE8304088.1"/>
    <property type="molecule type" value="Genomic_DNA"/>
</dbReference>
<accession>A8BQ16</accession>
<dbReference type="OMA" id="HRICRHA"/>
<dbReference type="KEGG" id="gla:GL50803_0015080"/>
<proteinExistence type="predicted"/>
<dbReference type="RefSeq" id="XP_001705566.1">
    <property type="nucleotide sequence ID" value="XM_001705514.1"/>
</dbReference>
<dbReference type="HOGENOM" id="CLU_1323082_0_0_1"/>
<dbReference type="GeneID" id="5698459"/>
<protein>
    <submittedName>
        <fullName evidence="1">Uncharacterized protein</fullName>
    </submittedName>
</protein>
<sequence length="208" mass="24211">MPPSECILHRICRHAGFKDPMPDIVSLHNFGNKEELYLEFLSIVSDVLSLEDIYVDGSKERRSHTREFSPQYTEKLKAFVSIAKLMKTSDFDALCREAERKSSEKLAELNTFLYQHRIELGRENPDTDEYYVLRQGPRMDNVLRNDPVQNNILIDAYQRGLVDNNREISAEQDHRQSGVNRGKNLTQSAFYKVHRSNLFSQKNDSENK</sequence>
<dbReference type="Proteomes" id="UP000001548">
    <property type="component" value="Unassembled WGS sequence"/>
</dbReference>
<evidence type="ECO:0000313" key="1">
    <source>
        <dbReference type="EMBL" id="KAE8304088.1"/>
    </source>
</evidence>
<dbReference type="AlphaFoldDB" id="A8BQ16"/>